<organism evidence="1 2">
    <name type="scientific">Bifidobacterium adolescentis (strain ATCC 15703 / DSM 20083 / NCTC 11814 / E194a)</name>
    <dbReference type="NCBI Taxonomy" id="367928"/>
    <lineage>
        <taxon>Bacteria</taxon>
        <taxon>Bacillati</taxon>
        <taxon>Actinomycetota</taxon>
        <taxon>Actinomycetes</taxon>
        <taxon>Bifidobacteriales</taxon>
        <taxon>Bifidobacteriaceae</taxon>
        <taxon>Bifidobacterium</taxon>
    </lineage>
</organism>
<keyword evidence="1" id="KW-0808">Transferase</keyword>
<dbReference type="GO" id="GO:0016740">
    <property type="term" value="F:transferase activity"/>
    <property type="evidence" value="ECO:0007669"/>
    <property type="project" value="UniProtKB-KW"/>
</dbReference>
<dbReference type="KEGG" id="bad:BAD_0975"/>
<reference evidence="1 2" key="1">
    <citation type="submission" date="2006-12" db="EMBL/GenBank/DDBJ databases">
        <title>Bifidobacterium adolescentis complete genome sequence.</title>
        <authorList>
            <person name="Suzuki T."/>
            <person name="Tsuda Y."/>
            <person name="Kanou N."/>
            <person name="Inoue T."/>
            <person name="Kumazaki K."/>
            <person name="Nagano S."/>
            <person name="Hirai S."/>
            <person name="Tanaka K."/>
            <person name="Watanabe K."/>
        </authorList>
    </citation>
    <scope>NUCLEOTIDE SEQUENCE [LARGE SCALE GENOMIC DNA]</scope>
    <source>
        <strain evidence="2">ATCC 15703 / DSM 20083 / NCTC 11814 / E194a</strain>
    </source>
</reference>
<proteinExistence type="predicted"/>
<evidence type="ECO:0000313" key="1">
    <source>
        <dbReference type="EMBL" id="BAF39756.1"/>
    </source>
</evidence>
<dbReference type="AlphaFoldDB" id="A1A223"/>
<dbReference type="EMBL" id="AP009256">
    <property type="protein sequence ID" value="BAF39756.1"/>
    <property type="molecule type" value="Genomic_DNA"/>
</dbReference>
<name>A1A223_BIFAA</name>
<dbReference type="Proteomes" id="UP000008702">
    <property type="component" value="Chromosome"/>
</dbReference>
<protein>
    <submittedName>
        <fullName evidence="1">Glycosyl transferase</fullName>
    </submittedName>
</protein>
<keyword evidence="2" id="KW-1185">Reference proteome</keyword>
<sequence length="62" mass="7004">MITYSVHVRHVHLPRDVQFCVSAPTQGYVYVLKRGGSLLLCNNGRAFLETRSNRPSEPTMLS</sequence>
<evidence type="ECO:0000313" key="2">
    <source>
        <dbReference type="Proteomes" id="UP000008702"/>
    </source>
</evidence>
<dbReference type="HOGENOM" id="CLU_2894948_0_0_11"/>
<gene>
    <name evidence="1" type="ordered locus">BAD_0975</name>
</gene>
<accession>A1A223</accession>